<reference evidence="2 3" key="1">
    <citation type="submission" date="2019-01" db="EMBL/GenBank/DDBJ databases">
        <authorList>
            <person name="Chen W.-M."/>
        </authorList>
    </citation>
    <scope>NUCLEOTIDE SEQUENCE [LARGE SCALE GENOMIC DNA]</scope>
    <source>
        <strain evidence="2 3">KYPC3</strain>
    </source>
</reference>
<name>A0A437QIR4_9GAMM</name>
<comment type="caution">
    <text evidence="2">The sequence shown here is derived from an EMBL/GenBank/DDBJ whole genome shotgun (WGS) entry which is preliminary data.</text>
</comment>
<dbReference type="OrthoDB" id="1014694at2"/>
<keyword evidence="3" id="KW-1185">Reference proteome</keyword>
<evidence type="ECO:0000313" key="2">
    <source>
        <dbReference type="EMBL" id="RVU34415.1"/>
    </source>
</evidence>
<gene>
    <name evidence="2" type="ORF">EOE67_15310</name>
</gene>
<dbReference type="Pfam" id="PF05643">
    <property type="entry name" value="GNA1162-like"/>
    <property type="match status" value="1"/>
</dbReference>
<keyword evidence="1" id="KW-0732">Signal</keyword>
<feature type="signal peptide" evidence="1">
    <location>
        <begin position="1"/>
        <end position="22"/>
    </location>
</feature>
<dbReference type="EMBL" id="SACS01000018">
    <property type="protein sequence ID" value="RVU34415.1"/>
    <property type="molecule type" value="Genomic_DNA"/>
</dbReference>
<dbReference type="Proteomes" id="UP000283077">
    <property type="component" value="Unassembled WGS sequence"/>
</dbReference>
<dbReference type="Gene3D" id="3.40.50.10610">
    <property type="entry name" value="ABC-type transport auxiliary lipoprotein component"/>
    <property type="match status" value="1"/>
</dbReference>
<evidence type="ECO:0008006" key="4">
    <source>
        <dbReference type="Google" id="ProtNLM"/>
    </source>
</evidence>
<dbReference type="PROSITE" id="PS51257">
    <property type="entry name" value="PROKAR_LIPOPROTEIN"/>
    <property type="match status" value="1"/>
</dbReference>
<protein>
    <recommendedName>
        <fullName evidence="4">DUF799 domain-containing protein</fullName>
    </recommendedName>
</protein>
<dbReference type="AlphaFoldDB" id="A0A437QIR4"/>
<evidence type="ECO:0000313" key="3">
    <source>
        <dbReference type="Proteomes" id="UP000283077"/>
    </source>
</evidence>
<proteinExistence type="predicted"/>
<dbReference type="InterPro" id="IPR008517">
    <property type="entry name" value="GNA1162-like"/>
</dbReference>
<feature type="chain" id="PRO_5019100653" description="DUF799 domain-containing protein" evidence="1">
    <location>
        <begin position="23"/>
        <end position="224"/>
    </location>
</feature>
<evidence type="ECO:0000256" key="1">
    <source>
        <dbReference type="SAM" id="SignalP"/>
    </source>
</evidence>
<dbReference type="RefSeq" id="WP_127700212.1">
    <property type="nucleotide sequence ID" value="NZ_SACS01000018.1"/>
</dbReference>
<accession>A0A437QIR4</accession>
<sequence>MKNIQLFAALVLAIMLTGCVTAPTAMDYTAFKQSNPKSILVLPPINHTTEIIAPYGVLANVTVPLAEAGYYVFPVALVDETFKNNGLTVAEDIHAVPSKKLGEIFGADAVMYIEVQEYGTSYAILSSDTVVVVQAKLVDNKTNEILWQGSARAASSEQNSDNSNGFGVVGMLVEAAVTQIFETALDTGFEIAGIASARLLSPEAHNGLLYGPRSPKHGKEKSKQ</sequence>
<organism evidence="2 3">
    <name type="scientific">Rheinheimera riviphila</name>
    <dbReference type="NCBI Taxonomy" id="1834037"/>
    <lineage>
        <taxon>Bacteria</taxon>
        <taxon>Pseudomonadati</taxon>
        <taxon>Pseudomonadota</taxon>
        <taxon>Gammaproteobacteria</taxon>
        <taxon>Chromatiales</taxon>
        <taxon>Chromatiaceae</taxon>
        <taxon>Rheinheimera</taxon>
    </lineage>
</organism>